<keyword evidence="3" id="KW-1185">Reference proteome</keyword>
<dbReference type="Pfam" id="PF07727">
    <property type="entry name" value="RVT_2"/>
    <property type="match status" value="1"/>
</dbReference>
<proteinExistence type="predicted"/>
<reference evidence="2 3" key="1">
    <citation type="journal article" date="2022" name="G3 (Bethesda)">
        <title>Whole-genome sequence and methylome profiling of the almond [Prunus dulcis (Mill.) D.A. Webb] cultivar 'Nonpareil'.</title>
        <authorList>
            <person name="D'Amico-Willman K.M."/>
            <person name="Ouma W.Z."/>
            <person name="Meulia T."/>
            <person name="Sideli G.M."/>
            <person name="Gradziel T.M."/>
            <person name="Fresnedo-Ramirez J."/>
        </authorList>
    </citation>
    <scope>NUCLEOTIDE SEQUENCE [LARGE SCALE GENOMIC DNA]</scope>
    <source>
        <strain evidence="2">Clone GOH B32 T37-40</strain>
    </source>
</reference>
<sequence>MQLELQALESNKTWTLTSLPTGKTPIGCKWVYKIKRHSDGSIERYKARNDMAAINCLKQFLNTRFKIKDLGDLKFFLGIEVSHSKNGICISQRKYTLDILKDGVHVLSRFMHEPHKPHLDAAIRILRYLKNAPG</sequence>
<feature type="domain" description="Reverse transcriptase Ty1/copia-type" evidence="1">
    <location>
        <begin position="49"/>
        <end position="102"/>
    </location>
</feature>
<dbReference type="Proteomes" id="UP001054821">
    <property type="component" value="Chromosome 3"/>
</dbReference>
<name>A0AAD4W6X4_PRUDU</name>
<organism evidence="2 3">
    <name type="scientific">Prunus dulcis</name>
    <name type="common">Almond</name>
    <name type="synonym">Amygdalus dulcis</name>
    <dbReference type="NCBI Taxonomy" id="3755"/>
    <lineage>
        <taxon>Eukaryota</taxon>
        <taxon>Viridiplantae</taxon>
        <taxon>Streptophyta</taxon>
        <taxon>Embryophyta</taxon>
        <taxon>Tracheophyta</taxon>
        <taxon>Spermatophyta</taxon>
        <taxon>Magnoliopsida</taxon>
        <taxon>eudicotyledons</taxon>
        <taxon>Gunneridae</taxon>
        <taxon>Pentapetalae</taxon>
        <taxon>rosids</taxon>
        <taxon>fabids</taxon>
        <taxon>Rosales</taxon>
        <taxon>Rosaceae</taxon>
        <taxon>Amygdaloideae</taxon>
        <taxon>Amygdaleae</taxon>
        <taxon>Prunus</taxon>
    </lineage>
</organism>
<evidence type="ECO:0000313" key="3">
    <source>
        <dbReference type="Proteomes" id="UP001054821"/>
    </source>
</evidence>
<dbReference type="InterPro" id="IPR013103">
    <property type="entry name" value="RVT_2"/>
</dbReference>
<comment type="caution">
    <text evidence="2">The sequence shown here is derived from an EMBL/GenBank/DDBJ whole genome shotgun (WGS) entry which is preliminary data.</text>
</comment>
<evidence type="ECO:0000259" key="1">
    <source>
        <dbReference type="Pfam" id="PF07727"/>
    </source>
</evidence>
<dbReference type="EMBL" id="JAJFAZ020000003">
    <property type="protein sequence ID" value="KAI5338055.1"/>
    <property type="molecule type" value="Genomic_DNA"/>
</dbReference>
<evidence type="ECO:0000313" key="2">
    <source>
        <dbReference type="EMBL" id="KAI5338055.1"/>
    </source>
</evidence>
<gene>
    <name evidence="2" type="ORF">L3X38_017326</name>
</gene>
<dbReference type="AlphaFoldDB" id="A0AAD4W6X4"/>
<protein>
    <recommendedName>
        <fullName evidence="1">Reverse transcriptase Ty1/copia-type domain-containing protein</fullName>
    </recommendedName>
</protein>
<accession>A0AAD4W6X4</accession>